<name>A0A1B7MN57_9AGAM</name>
<dbReference type="OrthoDB" id="2692930at2759"/>
<proteinExistence type="predicted"/>
<dbReference type="AlphaFoldDB" id="A0A1B7MN57"/>
<sequence length="237" mass="26608">MPRGRPRKKPRHISDLRGPYCTTPLVSEVLLTTSEDEYHKPCAQGVDNQSDLESDGANNGMVVFDGLKFDFRLEYEGQHENESDTDDELEWEVLHDEKFGRKLVAMSCNHDEEDPDWIPERLRKKMKKRATERKSRSTYKRGPDTMSKSERTRRSHKVAWKGQTTLDSYIFKKDQPTLNLSQSAAPLMPLADAALVAQLGSEDTTGVNSGSSAMEDSSAALDTDVTDLSAAEASFLH</sequence>
<reference evidence="2 3" key="1">
    <citation type="submission" date="2016-06" db="EMBL/GenBank/DDBJ databases">
        <title>Comparative genomics of the ectomycorrhizal sister species Rhizopogon vinicolor and Rhizopogon vesiculosus (Basidiomycota: Boletales) reveals a divergence of the mating type B locus.</title>
        <authorList>
            <consortium name="DOE Joint Genome Institute"/>
            <person name="Mujic A.B."/>
            <person name="Kuo A."/>
            <person name="Tritt A."/>
            <person name="Lipzen A."/>
            <person name="Chen C."/>
            <person name="Johnson J."/>
            <person name="Sharma A."/>
            <person name="Barry K."/>
            <person name="Grigoriev I.V."/>
            <person name="Spatafora J.W."/>
        </authorList>
    </citation>
    <scope>NUCLEOTIDE SEQUENCE [LARGE SCALE GENOMIC DNA]</scope>
    <source>
        <strain evidence="2 3">AM-OR11-026</strain>
    </source>
</reference>
<feature type="compositionally biased region" description="Basic residues" evidence="1">
    <location>
        <begin position="126"/>
        <end position="139"/>
    </location>
</feature>
<protein>
    <submittedName>
        <fullName evidence="2">Uncharacterized protein</fullName>
    </submittedName>
</protein>
<dbReference type="Proteomes" id="UP000092154">
    <property type="component" value="Unassembled WGS sequence"/>
</dbReference>
<evidence type="ECO:0000313" key="3">
    <source>
        <dbReference type="Proteomes" id="UP000092154"/>
    </source>
</evidence>
<feature type="region of interest" description="Disordered" evidence="1">
    <location>
        <begin position="126"/>
        <end position="158"/>
    </location>
</feature>
<accession>A0A1B7MN57</accession>
<feature type="compositionally biased region" description="Basic and acidic residues" evidence="1">
    <location>
        <begin position="141"/>
        <end position="152"/>
    </location>
</feature>
<dbReference type="STRING" id="1314800.A0A1B7MN57"/>
<keyword evidence="3" id="KW-1185">Reference proteome</keyword>
<evidence type="ECO:0000313" key="2">
    <source>
        <dbReference type="EMBL" id="OAX34019.1"/>
    </source>
</evidence>
<dbReference type="EMBL" id="KV448671">
    <property type="protein sequence ID" value="OAX34019.1"/>
    <property type="molecule type" value="Genomic_DNA"/>
</dbReference>
<dbReference type="InParanoid" id="A0A1B7MN57"/>
<feature type="region of interest" description="Disordered" evidence="1">
    <location>
        <begin position="202"/>
        <end position="223"/>
    </location>
</feature>
<evidence type="ECO:0000256" key="1">
    <source>
        <dbReference type="SAM" id="MobiDB-lite"/>
    </source>
</evidence>
<organism evidence="2 3">
    <name type="scientific">Rhizopogon vinicolor AM-OR11-026</name>
    <dbReference type="NCBI Taxonomy" id="1314800"/>
    <lineage>
        <taxon>Eukaryota</taxon>
        <taxon>Fungi</taxon>
        <taxon>Dikarya</taxon>
        <taxon>Basidiomycota</taxon>
        <taxon>Agaricomycotina</taxon>
        <taxon>Agaricomycetes</taxon>
        <taxon>Agaricomycetidae</taxon>
        <taxon>Boletales</taxon>
        <taxon>Suillineae</taxon>
        <taxon>Rhizopogonaceae</taxon>
        <taxon>Rhizopogon</taxon>
    </lineage>
</organism>
<feature type="compositionally biased region" description="Polar residues" evidence="1">
    <location>
        <begin position="202"/>
        <end position="215"/>
    </location>
</feature>
<gene>
    <name evidence="2" type="ORF">K503DRAFT_477075</name>
</gene>